<dbReference type="EMBL" id="CM023489">
    <property type="protein sequence ID" value="KAH6922648.1"/>
    <property type="molecule type" value="Genomic_DNA"/>
</dbReference>
<proteinExistence type="predicted"/>
<accession>A0ACB7RJ79</accession>
<reference evidence="1" key="1">
    <citation type="submission" date="2020-05" db="EMBL/GenBank/DDBJ databases">
        <title>Large-scale comparative analyses of tick genomes elucidate their genetic diversity and vector capacities.</title>
        <authorList>
            <person name="Jia N."/>
            <person name="Wang J."/>
            <person name="Shi W."/>
            <person name="Du L."/>
            <person name="Sun Y."/>
            <person name="Zhan W."/>
            <person name="Jiang J."/>
            <person name="Wang Q."/>
            <person name="Zhang B."/>
            <person name="Ji P."/>
            <person name="Sakyi L.B."/>
            <person name="Cui X."/>
            <person name="Yuan T."/>
            <person name="Jiang B."/>
            <person name="Yang W."/>
            <person name="Lam T.T.-Y."/>
            <person name="Chang Q."/>
            <person name="Ding S."/>
            <person name="Wang X."/>
            <person name="Zhu J."/>
            <person name="Ruan X."/>
            <person name="Zhao L."/>
            <person name="Wei J."/>
            <person name="Que T."/>
            <person name="Du C."/>
            <person name="Cheng J."/>
            <person name="Dai P."/>
            <person name="Han X."/>
            <person name="Huang E."/>
            <person name="Gao Y."/>
            <person name="Liu J."/>
            <person name="Shao H."/>
            <person name="Ye R."/>
            <person name="Li L."/>
            <person name="Wei W."/>
            <person name="Wang X."/>
            <person name="Wang C."/>
            <person name="Yang T."/>
            <person name="Huo Q."/>
            <person name="Li W."/>
            <person name="Guo W."/>
            <person name="Chen H."/>
            <person name="Zhou L."/>
            <person name="Ni X."/>
            <person name="Tian J."/>
            <person name="Zhou Y."/>
            <person name="Sheng Y."/>
            <person name="Liu T."/>
            <person name="Pan Y."/>
            <person name="Xia L."/>
            <person name="Li J."/>
            <person name="Zhao F."/>
            <person name="Cao W."/>
        </authorList>
    </citation>
    <scope>NUCLEOTIDE SEQUENCE</scope>
    <source>
        <strain evidence="1">Hyas-2018</strain>
    </source>
</reference>
<comment type="caution">
    <text evidence="1">The sequence shown here is derived from an EMBL/GenBank/DDBJ whole genome shotgun (WGS) entry which is preliminary data.</text>
</comment>
<protein>
    <submittedName>
        <fullName evidence="1">Uncharacterized protein</fullName>
    </submittedName>
</protein>
<evidence type="ECO:0000313" key="1">
    <source>
        <dbReference type="EMBL" id="KAH6922648.1"/>
    </source>
</evidence>
<name>A0ACB7RJ79_HYAAI</name>
<sequence>MKGSAEPVFGGVLSKHLVTRGQAYGRFRLPRGYGFLDFGDEEAAERALLRCNGKPIPNAMQPKMFRLNHANNSTGGGGGGGGGYQQGYANGGGRPQYGSSSNELSMFVGDLSADVDDGLLYQAFSQRYPSVRAAKGEKRLCSGLQHISTTMLS</sequence>
<evidence type="ECO:0000313" key="2">
    <source>
        <dbReference type="Proteomes" id="UP000821845"/>
    </source>
</evidence>
<dbReference type="Proteomes" id="UP000821845">
    <property type="component" value="Chromosome 9"/>
</dbReference>
<gene>
    <name evidence="1" type="ORF">HPB50_017457</name>
</gene>
<organism evidence="1 2">
    <name type="scientific">Hyalomma asiaticum</name>
    <name type="common">Tick</name>
    <dbReference type="NCBI Taxonomy" id="266040"/>
    <lineage>
        <taxon>Eukaryota</taxon>
        <taxon>Metazoa</taxon>
        <taxon>Ecdysozoa</taxon>
        <taxon>Arthropoda</taxon>
        <taxon>Chelicerata</taxon>
        <taxon>Arachnida</taxon>
        <taxon>Acari</taxon>
        <taxon>Parasitiformes</taxon>
        <taxon>Ixodida</taxon>
        <taxon>Ixodoidea</taxon>
        <taxon>Ixodidae</taxon>
        <taxon>Hyalomminae</taxon>
        <taxon>Hyalomma</taxon>
    </lineage>
</organism>
<keyword evidence="2" id="KW-1185">Reference proteome</keyword>